<accession>A0A9N9KHM7</accession>
<sequence length="99" mass="11697">DVYKCLFRGWEGEQILNQIFGRSDRRIKYYDQNQITYVALNNDQSLESGQESEINPLALATTKRTSRSKKKLKYKYGEMVVEWKRKYDKDFNDNICSAG</sequence>
<proteinExistence type="predicted"/>
<feature type="non-terminal residue" evidence="1">
    <location>
        <position position="99"/>
    </location>
</feature>
<dbReference type="AlphaFoldDB" id="A0A9N9KHM7"/>
<organism evidence="1 2">
    <name type="scientific">Cetraspora pellucida</name>
    <dbReference type="NCBI Taxonomy" id="1433469"/>
    <lineage>
        <taxon>Eukaryota</taxon>
        <taxon>Fungi</taxon>
        <taxon>Fungi incertae sedis</taxon>
        <taxon>Mucoromycota</taxon>
        <taxon>Glomeromycotina</taxon>
        <taxon>Glomeromycetes</taxon>
        <taxon>Diversisporales</taxon>
        <taxon>Gigasporaceae</taxon>
        <taxon>Cetraspora</taxon>
    </lineage>
</organism>
<dbReference type="Proteomes" id="UP000789759">
    <property type="component" value="Unassembled WGS sequence"/>
</dbReference>
<comment type="caution">
    <text evidence="1">The sequence shown here is derived from an EMBL/GenBank/DDBJ whole genome shotgun (WGS) entry which is preliminary data.</text>
</comment>
<reference evidence="1" key="1">
    <citation type="submission" date="2021-06" db="EMBL/GenBank/DDBJ databases">
        <authorList>
            <person name="Kallberg Y."/>
            <person name="Tangrot J."/>
            <person name="Rosling A."/>
        </authorList>
    </citation>
    <scope>NUCLEOTIDE SEQUENCE</scope>
    <source>
        <strain evidence="1">FL966</strain>
    </source>
</reference>
<feature type="non-terminal residue" evidence="1">
    <location>
        <position position="1"/>
    </location>
</feature>
<protein>
    <submittedName>
        <fullName evidence="1">16043_t:CDS:1</fullName>
    </submittedName>
</protein>
<evidence type="ECO:0000313" key="1">
    <source>
        <dbReference type="EMBL" id="CAG8834903.1"/>
    </source>
</evidence>
<name>A0A9N9KHM7_9GLOM</name>
<evidence type="ECO:0000313" key="2">
    <source>
        <dbReference type="Proteomes" id="UP000789759"/>
    </source>
</evidence>
<dbReference type="EMBL" id="CAJVQA010074705">
    <property type="protein sequence ID" value="CAG8834903.1"/>
    <property type="molecule type" value="Genomic_DNA"/>
</dbReference>
<keyword evidence="2" id="KW-1185">Reference proteome</keyword>
<dbReference type="OrthoDB" id="2407155at2759"/>
<gene>
    <name evidence="1" type="ORF">CPELLU_LOCUS21172</name>
</gene>